<reference evidence="1 2" key="1">
    <citation type="submission" date="2020-02" db="EMBL/GenBank/DDBJ databases">
        <title>Rhodobacter translucens sp. nov., a novel bacterium isolated from activated sludge.</title>
        <authorList>
            <person name="Liu J."/>
        </authorList>
    </citation>
    <scope>NUCLEOTIDE SEQUENCE [LARGE SCALE GENOMIC DNA]</scope>
    <source>
        <strain evidence="1 2">HX-7-19</strain>
    </source>
</reference>
<proteinExistence type="predicted"/>
<dbReference type="Proteomes" id="UP000474758">
    <property type="component" value="Unassembled WGS sequence"/>
</dbReference>
<accession>A0A6M1TWF9</accession>
<dbReference type="Pfam" id="PF09474">
    <property type="entry name" value="Type_III_YscX"/>
    <property type="match status" value="1"/>
</dbReference>
<protein>
    <submittedName>
        <fullName evidence="1">Uncharacterized protein</fullName>
    </submittedName>
</protein>
<sequence>MRSGRVGPLNTGLSDIRHWRESDEVHLPVGQTVRIPFLPEQRPLDAILRRETLEERLVSFIVPERISPELGEPGAIARAREDVHAQFQRFAEISPGAAGQALKAAADVLARESVLDDEIRTALAALLRA</sequence>
<dbReference type="AlphaFoldDB" id="A0A6M1TWF9"/>
<dbReference type="EMBL" id="JAALFE010000008">
    <property type="protein sequence ID" value="NGQ91136.1"/>
    <property type="molecule type" value="Genomic_DNA"/>
</dbReference>
<comment type="caution">
    <text evidence="1">The sequence shown here is derived from an EMBL/GenBank/DDBJ whole genome shotgun (WGS) entry which is preliminary data.</text>
</comment>
<evidence type="ECO:0000313" key="1">
    <source>
        <dbReference type="EMBL" id="NGQ91136.1"/>
    </source>
</evidence>
<evidence type="ECO:0000313" key="2">
    <source>
        <dbReference type="Proteomes" id="UP000474758"/>
    </source>
</evidence>
<dbReference type="InterPro" id="IPR012672">
    <property type="entry name" value="T3SS_YscX"/>
</dbReference>
<dbReference type="RefSeq" id="WP_165049364.1">
    <property type="nucleotide sequence ID" value="NZ_JAALFE010000008.1"/>
</dbReference>
<keyword evidence="2" id="KW-1185">Reference proteome</keyword>
<gene>
    <name evidence="1" type="ORF">G5V65_09525</name>
</gene>
<organism evidence="1 2">
    <name type="scientific">Paragemmobacter kunshanensis</name>
    <dbReference type="NCBI Taxonomy" id="2583234"/>
    <lineage>
        <taxon>Bacteria</taxon>
        <taxon>Pseudomonadati</taxon>
        <taxon>Pseudomonadota</taxon>
        <taxon>Alphaproteobacteria</taxon>
        <taxon>Rhodobacterales</taxon>
        <taxon>Paracoccaceae</taxon>
        <taxon>Paragemmobacter</taxon>
    </lineage>
</organism>
<name>A0A6M1TWF9_9RHOB</name>